<dbReference type="SMART" id="SM00047">
    <property type="entry name" value="LYZ2"/>
    <property type="match status" value="1"/>
</dbReference>
<keyword evidence="4" id="KW-1185">Reference proteome</keyword>
<proteinExistence type="predicted"/>
<sequence length="875" mass="87088">MMSNYVTDPSILAQLNGGAAAPASTTPASFAAQYGDLAQAVGQKLGVDPSLILGHLGLETAWGKSVVPGTNNLGNIKDFSGSGVAARDNQTGSTDRYRTYADPQAFADDYAGLLARKYPGVVGAGSDVQKFTSGLSGYAEDPQYASKVAGATAAVKRASPGFLARVGDAVASAVSGSSNAAEPSRYVTAPALLAQLNGTSTSQTSAMSSAGGPSAPNYVTDPALLAELNGSSPSSSPEPEHTALQQLGDAASAFGHHVMAPLHGGAQLVEHGANAVVQAVAPNTAFARSVQGTVAADDAALAKWERDYQQSTPDNAGSYAGAVAGEIAPVLVAGGARAVQAGADVASGLAARLGLTGAPASVATMAGRAAGSAAVGAGYGAAQPVLGDGGYWGDKGTQAGIGAAAGAAAPVAGAAARLAGSYAGNVVGSLAAPFTGAGQRQIAENTLLRFARGGPTAVNGAQIVPGSEPTLAEATANPGIATLQRTVRDLEPNPFVAREQQNAAARTEALADVTGTAGDLEAARAARSADASDNYLATNVGIPTSDTAYAALKQYPAFQKAMKDATQMAKNAGVRSIETDVPRNQSMGGAVGQLPPETYVSGRGLQWIKQSLDDQINSQLRAGNSSMARNILGAKEQLLGLMDNNIEGYAAARQQYAQQSGSIDAVQYLQGLNLTDAAGNVTLAKVQNALRGLQKQQAQAGVNAAKSVTPAQIGVLTQIRDDLLRASNVGLGRSASGTSTAQNLAFQNILSSMLPGRVGAAVGSIGPSGLGSAVGGALGFGVGGLPGAAVGASAGGFIGRAAGGLLRGQNDAIQNQLMGLLLDPAAGGAALNGVTGPTQQTIRNALVNRLLPYGVPSITGAATAAVTRPPLREAN</sequence>
<evidence type="ECO:0000256" key="1">
    <source>
        <dbReference type="ARBA" id="ARBA00022801"/>
    </source>
</evidence>
<dbReference type="PANTHER" id="PTHR33308">
    <property type="entry name" value="PEPTIDOGLYCAN HYDROLASE FLGJ"/>
    <property type="match status" value="1"/>
</dbReference>
<dbReference type="AlphaFoldDB" id="A0A1G6K373"/>
<dbReference type="GO" id="GO:0071973">
    <property type="term" value="P:bacterial-type flagellum-dependent cell motility"/>
    <property type="evidence" value="ECO:0007669"/>
    <property type="project" value="TreeGrafter"/>
</dbReference>
<dbReference type="InterPro" id="IPR051056">
    <property type="entry name" value="Glycosyl_Hydrolase_73"/>
</dbReference>
<dbReference type="STRING" id="416944.SAMN05421548_10582"/>
<dbReference type="EMBL" id="FMYQ01000005">
    <property type="protein sequence ID" value="SDC25387.1"/>
    <property type="molecule type" value="Genomic_DNA"/>
</dbReference>
<accession>A0A1G6K373</accession>
<organism evidence="3 4">
    <name type="scientific">Paraburkholderia lycopersici</name>
    <dbReference type="NCBI Taxonomy" id="416944"/>
    <lineage>
        <taxon>Bacteria</taxon>
        <taxon>Pseudomonadati</taxon>
        <taxon>Pseudomonadota</taxon>
        <taxon>Betaproteobacteria</taxon>
        <taxon>Burkholderiales</taxon>
        <taxon>Burkholderiaceae</taxon>
        <taxon>Paraburkholderia</taxon>
    </lineage>
</organism>
<gene>
    <name evidence="3" type="ORF">SAMN05421548_10582</name>
</gene>
<evidence type="ECO:0000259" key="2">
    <source>
        <dbReference type="SMART" id="SM00047"/>
    </source>
</evidence>
<reference evidence="4" key="1">
    <citation type="submission" date="2016-09" db="EMBL/GenBank/DDBJ databases">
        <authorList>
            <person name="Varghese N."/>
            <person name="Submissions S."/>
        </authorList>
    </citation>
    <scope>NUCLEOTIDE SEQUENCE [LARGE SCALE GENOMIC DNA]</scope>
    <source>
        <strain evidence="4">TNe-862</strain>
    </source>
</reference>
<name>A0A1G6K373_9BURK</name>
<protein>
    <submittedName>
        <fullName evidence="3">Flagellum-specific peptidoglycan hydrolase FlgJ</fullName>
    </submittedName>
</protein>
<keyword evidence="1 3" id="KW-0378">Hydrolase</keyword>
<dbReference type="Pfam" id="PF01832">
    <property type="entry name" value="Glucosaminidase"/>
    <property type="match status" value="1"/>
</dbReference>
<dbReference type="RefSeq" id="WP_091996149.1">
    <property type="nucleotide sequence ID" value="NZ_FMYQ01000005.1"/>
</dbReference>
<dbReference type="Proteomes" id="UP000198908">
    <property type="component" value="Unassembled WGS sequence"/>
</dbReference>
<evidence type="ECO:0000313" key="3">
    <source>
        <dbReference type="EMBL" id="SDC25387.1"/>
    </source>
</evidence>
<evidence type="ECO:0000313" key="4">
    <source>
        <dbReference type="Proteomes" id="UP000198908"/>
    </source>
</evidence>
<dbReference type="Gene3D" id="1.10.530.10">
    <property type="match status" value="1"/>
</dbReference>
<dbReference type="OrthoDB" id="8968783at2"/>
<feature type="domain" description="Mannosyl-glycoprotein endo-beta-N-acetylglucosamidase-like" evidence="2">
    <location>
        <begin position="18"/>
        <end position="163"/>
    </location>
</feature>
<dbReference type="InterPro" id="IPR002901">
    <property type="entry name" value="MGlyc_endo_b_GlcNAc-like_dom"/>
</dbReference>
<dbReference type="PANTHER" id="PTHR33308:SF9">
    <property type="entry name" value="PEPTIDOGLYCAN HYDROLASE FLGJ"/>
    <property type="match status" value="1"/>
</dbReference>
<dbReference type="GO" id="GO:0004040">
    <property type="term" value="F:amidase activity"/>
    <property type="evidence" value="ECO:0007669"/>
    <property type="project" value="InterPro"/>
</dbReference>